<dbReference type="PANTHER" id="PTHR43409:SF16">
    <property type="entry name" value="SLR0320 PROTEIN"/>
    <property type="match status" value="1"/>
</dbReference>
<keyword evidence="5" id="KW-0411">Iron-sulfur</keyword>
<dbReference type="Pfam" id="PF02310">
    <property type="entry name" value="B12-binding"/>
    <property type="match status" value="1"/>
</dbReference>
<dbReference type="Proteomes" id="UP000185744">
    <property type="component" value="Unassembled WGS sequence"/>
</dbReference>
<dbReference type="InParanoid" id="A0A1Q6DWZ8"/>
<evidence type="ECO:0000256" key="5">
    <source>
        <dbReference type="ARBA" id="ARBA00023014"/>
    </source>
</evidence>
<dbReference type="EMBL" id="MSDW01000001">
    <property type="protein sequence ID" value="OKY78842.1"/>
    <property type="molecule type" value="Genomic_DNA"/>
</dbReference>
<evidence type="ECO:0000259" key="7">
    <source>
        <dbReference type="PROSITE" id="PS51918"/>
    </source>
</evidence>
<keyword evidence="4" id="KW-0408">Iron</keyword>
<sequence>MNVGLINAPTPTSTTHSKLNPPLGLAYIGSYLIKEGCNVKAIDMNLSGYNEKRIKRFAKKNPDLVGISAQTESLPNALKIADKIKDIDKGIDIALGGPHPTLKPKEVLSNEYVDYVVVGEGEKTILELLKHIDNQENNLEEIKGLAYSNKGNFCLNERRDPLDPSNLPWPARNLFPLKFYDQPWTVLTSRGGCPFECPFCSVSEIWKNKKRYRKPSDIAKEIKYLLNKERIRFVFMVDDTLTLSREWTINLLNELNKIDQPFNWGCSTRIDLVDKELLEKMRKSGCSSIQFGMETGSQSVLNEVKNGISKEIALNKIDFALDLGINVACSFMFPHPYDNEETIRETKDYMKKLSEKGAKILLSCTSPFPGTKYRKKAEELGINILTDDWSKYDAKHLVMETRNLSKSKLENLLSEISNYVGLKTKKT</sequence>
<dbReference type="CDD" id="cd01335">
    <property type="entry name" value="Radical_SAM"/>
    <property type="match status" value="1"/>
</dbReference>
<comment type="cofactor">
    <cofactor evidence="1">
        <name>[4Fe-4S] cluster</name>
        <dbReference type="ChEBI" id="CHEBI:49883"/>
    </cofactor>
</comment>
<organism evidence="8 9">
    <name type="scientific">Methanohalarchaeum thermophilum</name>
    <dbReference type="NCBI Taxonomy" id="1903181"/>
    <lineage>
        <taxon>Archaea</taxon>
        <taxon>Methanobacteriati</taxon>
        <taxon>Methanobacteriota</taxon>
        <taxon>Methanonatronarchaeia</taxon>
        <taxon>Methanonatronarchaeales</taxon>
        <taxon>Methanonatronarchaeaceae</taxon>
        <taxon>Candidatus Methanohalarchaeum</taxon>
    </lineage>
</organism>
<dbReference type="InterPro" id="IPR006638">
    <property type="entry name" value="Elp3/MiaA/NifB-like_rSAM"/>
</dbReference>
<evidence type="ECO:0000256" key="1">
    <source>
        <dbReference type="ARBA" id="ARBA00001966"/>
    </source>
</evidence>
<keyword evidence="2" id="KW-0949">S-adenosyl-L-methionine</keyword>
<accession>A0A1Q6DWZ8</accession>
<dbReference type="InterPro" id="IPR023404">
    <property type="entry name" value="rSAM_horseshoe"/>
</dbReference>
<dbReference type="PROSITE" id="PS51332">
    <property type="entry name" value="B12_BINDING"/>
    <property type="match status" value="1"/>
</dbReference>
<evidence type="ECO:0000256" key="4">
    <source>
        <dbReference type="ARBA" id="ARBA00023004"/>
    </source>
</evidence>
<dbReference type="Gene3D" id="3.40.50.280">
    <property type="entry name" value="Cobalamin-binding domain"/>
    <property type="match status" value="1"/>
</dbReference>
<dbReference type="CDD" id="cd02068">
    <property type="entry name" value="radical_SAM_B12_BD"/>
    <property type="match status" value="1"/>
</dbReference>
<comment type="caution">
    <text evidence="8">The sequence shown here is derived from an EMBL/GenBank/DDBJ whole genome shotgun (WGS) entry which is preliminary data.</text>
</comment>
<gene>
    <name evidence="8" type="ORF">BTN85_1345</name>
</gene>
<evidence type="ECO:0000256" key="2">
    <source>
        <dbReference type="ARBA" id="ARBA00022691"/>
    </source>
</evidence>
<dbReference type="SFLD" id="SFLDG01082">
    <property type="entry name" value="B12-binding_domain_containing"/>
    <property type="match status" value="1"/>
</dbReference>
<dbReference type="GO" id="GO:0003824">
    <property type="term" value="F:catalytic activity"/>
    <property type="evidence" value="ECO:0007669"/>
    <property type="project" value="InterPro"/>
</dbReference>
<dbReference type="SUPFAM" id="SSF52242">
    <property type="entry name" value="Cobalamin (vitamin B12)-binding domain"/>
    <property type="match status" value="1"/>
</dbReference>
<dbReference type="SUPFAM" id="SSF102114">
    <property type="entry name" value="Radical SAM enzymes"/>
    <property type="match status" value="1"/>
</dbReference>
<evidence type="ECO:0000313" key="9">
    <source>
        <dbReference type="Proteomes" id="UP000185744"/>
    </source>
</evidence>
<feature type="domain" description="B12-binding" evidence="6">
    <location>
        <begin position="3"/>
        <end position="139"/>
    </location>
</feature>
<proteinExistence type="predicted"/>
<dbReference type="PANTHER" id="PTHR43409">
    <property type="entry name" value="ANAEROBIC MAGNESIUM-PROTOPORPHYRIN IX MONOMETHYL ESTER CYCLASE-RELATED"/>
    <property type="match status" value="1"/>
</dbReference>
<dbReference type="AlphaFoldDB" id="A0A1Q6DWZ8"/>
<dbReference type="SFLD" id="SFLDS00029">
    <property type="entry name" value="Radical_SAM"/>
    <property type="match status" value="1"/>
</dbReference>
<keyword evidence="9" id="KW-1185">Reference proteome</keyword>
<dbReference type="SFLD" id="SFLDG01123">
    <property type="entry name" value="methyltransferase_(Class_B)"/>
    <property type="match status" value="1"/>
</dbReference>
<dbReference type="PROSITE" id="PS51918">
    <property type="entry name" value="RADICAL_SAM"/>
    <property type="match status" value="1"/>
</dbReference>
<dbReference type="GO" id="GO:0051539">
    <property type="term" value="F:4 iron, 4 sulfur cluster binding"/>
    <property type="evidence" value="ECO:0007669"/>
    <property type="project" value="UniProtKB-KW"/>
</dbReference>
<name>A0A1Q6DWZ8_METT1</name>
<evidence type="ECO:0000313" key="8">
    <source>
        <dbReference type="EMBL" id="OKY78842.1"/>
    </source>
</evidence>
<evidence type="ECO:0000256" key="3">
    <source>
        <dbReference type="ARBA" id="ARBA00022723"/>
    </source>
</evidence>
<reference evidence="8" key="1">
    <citation type="submission" date="2016-12" db="EMBL/GenBank/DDBJ databases">
        <title>Discovery of methanogenic haloarchaea.</title>
        <authorList>
            <person name="Sorokin D.Y."/>
            <person name="Makarova K.S."/>
            <person name="Abbas B."/>
            <person name="Ferrer M."/>
            <person name="Golyshin P.N."/>
        </authorList>
    </citation>
    <scope>NUCLEOTIDE SEQUENCE [LARGE SCALE GENOMIC DNA]</scope>
    <source>
        <strain evidence="8">HMET1</strain>
    </source>
</reference>
<dbReference type="InterPro" id="IPR051198">
    <property type="entry name" value="BchE-like"/>
</dbReference>
<dbReference type="InterPro" id="IPR006158">
    <property type="entry name" value="Cobalamin-bd"/>
</dbReference>
<dbReference type="InterPro" id="IPR034466">
    <property type="entry name" value="Methyltransferase_Class_B"/>
</dbReference>
<dbReference type="Gene3D" id="3.80.30.20">
    <property type="entry name" value="tm_1862 like domain"/>
    <property type="match status" value="1"/>
</dbReference>
<keyword evidence="3" id="KW-0479">Metal-binding</keyword>
<evidence type="ECO:0000259" key="6">
    <source>
        <dbReference type="PROSITE" id="PS51332"/>
    </source>
</evidence>
<dbReference type="InterPro" id="IPR007197">
    <property type="entry name" value="rSAM"/>
</dbReference>
<feature type="domain" description="Radical SAM core" evidence="7">
    <location>
        <begin position="178"/>
        <end position="402"/>
    </location>
</feature>
<dbReference type="STRING" id="1903181.BTN85_1345"/>
<dbReference type="Pfam" id="PF04055">
    <property type="entry name" value="Radical_SAM"/>
    <property type="match status" value="1"/>
</dbReference>
<dbReference type="InterPro" id="IPR058240">
    <property type="entry name" value="rSAM_sf"/>
</dbReference>
<dbReference type="GO" id="GO:0005829">
    <property type="term" value="C:cytosol"/>
    <property type="evidence" value="ECO:0007669"/>
    <property type="project" value="TreeGrafter"/>
</dbReference>
<dbReference type="InterPro" id="IPR036724">
    <property type="entry name" value="Cobalamin-bd_sf"/>
</dbReference>
<dbReference type="GO" id="GO:0046872">
    <property type="term" value="F:metal ion binding"/>
    <property type="evidence" value="ECO:0007669"/>
    <property type="project" value="UniProtKB-KW"/>
</dbReference>
<protein>
    <submittedName>
        <fullName evidence="8">Radical SAM superfamily enzyme</fullName>
    </submittedName>
</protein>
<dbReference type="SMART" id="SM00729">
    <property type="entry name" value="Elp3"/>
    <property type="match status" value="1"/>
</dbReference>
<dbReference type="GO" id="GO:0031419">
    <property type="term" value="F:cobalamin binding"/>
    <property type="evidence" value="ECO:0007669"/>
    <property type="project" value="InterPro"/>
</dbReference>